<reference evidence="2 3" key="1">
    <citation type="submission" date="2016-01" db="EMBL/GenBank/DDBJ databases">
        <title>Complete Genome Sequence of Paenibacillus yonginensis DCY84, a novel Plant Growth-Promoting Bacteria with Elicitation of Induced Systemic Resistance.</title>
        <authorList>
            <person name="Kim Y.J."/>
            <person name="Yang D.C."/>
            <person name="Sukweenadhi J."/>
        </authorList>
    </citation>
    <scope>NUCLEOTIDE SEQUENCE [LARGE SCALE GENOMIC DNA]</scope>
    <source>
        <strain evidence="2 3">DCY84</strain>
    </source>
</reference>
<dbReference type="Proteomes" id="UP000092573">
    <property type="component" value="Chromosome"/>
</dbReference>
<dbReference type="SUPFAM" id="SSF53850">
    <property type="entry name" value="Periplasmic binding protein-like II"/>
    <property type="match status" value="1"/>
</dbReference>
<dbReference type="KEGG" id="pyg:AWM70_06485"/>
<gene>
    <name evidence="2" type="ORF">AWM70_06485</name>
</gene>
<dbReference type="PANTHER" id="PTHR43649">
    <property type="entry name" value="ARABINOSE-BINDING PROTEIN-RELATED"/>
    <property type="match status" value="1"/>
</dbReference>
<dbReference type="OrthoDB" id="9787283at2"/>
<feature type="chain" id="PRO_5039179857" evidence="1">
    <location>
        <begin position="23"/>
        <end position="537"/>
    </location>
</feature>
<evidence type="ECO:0000313" key="3">
    <source>
        <dbReference type="Proteomes" id="UP000092573"/>
    </source>
</evidence>
<accession>A0A1B1MYM6</accession>
<dbReference type="AlphaFoldDB" id="A0A1B1MYM6"/>
<evidence type="ECO:0000256" key="1">
    <source>
        <dbReference type="SAM" id="SignalP"/>
    </source>
</evidence>
<proteinExistence type="predicted"/>
<dbReference type="PANTHER" id="PTHR43649:SF12">
    <property type="entry name" value="DIACETYLCHITOBIOSE BINDING PROTEIN DASA"/>
    <property type="match status" value="1"/>
</dbReference>
<dbReference type="RefSeq" id="WP_068694870.1">
    <property type="nucleotide sequence ID" value="NZ_CP014167.1"/>
</dbReference>
<protein>
    <submittedName>
        <fullName evidence="2">ABC transporter substrate-binding protein</fullName>
    </submittedName>
</protein>
<organism evidence="2 3">
    <name type="scientific">Paenibacillus yonginensis</name>
    <dbReference type="NCBI Taxonomy" id="1462996"/>
    <lineage>
        <taxon>Bacteria</taxon>
        <taxon>Bacillati</taxon>
        <taxon>Bacillota</taxon>
        <taxon>Bacilli</taxon>
        <taxon>Bacillales</taxon>
        <taxon>Paenibacillaceae</taxon>
        <taxon>Paenibacillus</taxon>
    </lineage>
</organism>
<dbReference type="EMBL" id="CP014167">
    <property type="protein sequence ID" value="ANS74275.1"/>
    <property type="molecule type" value="Genomic_DNA"/>
</dbReference>
<keyword evidence="1" id="KW-0732">Signal</keyword>
<name>A0A1B1MYM6_9BACL</name>
<keyword evidence="3" id="KW-1185">Reference proteome</keyword>
<dbReference type="PROSITE" id="PS51257">
    <property type="entry name" value="PROKAR_LIPOPROTEIN"/>
    <property type="match status" value="1"/>
</dbReference>
<dbReference type="STRING" id="1462996.AWM70_06485"/>
<dbReference type="InterPro" id="IPR050490">
    <property type="entry name" value="Bact_solute-bd_prot1"/>
</dbReference>
<sequence>MRQSLKPWGIMLCLAMFASLLAACGSGSAGNGKGGQSSGSAESVHKEGFPIVDKPITLSVFAPDVGAAKWDTMQVFKEMESMTNIKLTFQTAPVDSFETKKNLIFASGDLPDIFYAASLTPAEQVTYGSQGTLIPLEKLIDEYAPNLKKLLDENPDVRKSITTPDGHIYALPYIDKGAVWYKSPLYYNGSFLKKLGVTKLPETPDELYDYLKRVKTEDPNGNGQADEIPLTSTKLKDIRVQLLGFWGMYDEIYYADKEGKVHYTPQEEGYKEYLTFLNRLWKDDLLDHETFSQTDDQKKAKGKNNQVALFNDWLPYFMLGGEPNTDNPFMAPLKTGFPDSPVVAKNSGISKNGTFAISKTNPAPEATMRWVDYQYGYEGSTLFNQGPENVLWKYTDKDKHIKEWLPVPDGGDREQYRGTLTPNYGITTPGVSLPEVTQGLRSEIDDWVEQENKEKILPYAKVPYPNVFLTEAEQNEVTALQSDLSNYVEQMEAKFVTGQEPLSNWEKYKAQVKQMGGDRIAEIYQAAYDRWDQQGAE</sequence>
<evidence type="ECO:0000313" key="2">
    <source>
        <dbReference type="EMBL" id="ANS74275.1"/>
    </source>
</evidence>
<dbReference type="Gene3D" id="3.40.190.10">
    <property type="entry name" value="Periplasmic binding protein-like II"/>
    <property type="match status" value="2"/>
</dbReference>
<feature type="signal peptide" evidence="1">
    <location>
        <begin position="1"/>
        <end position="22"/>
    </location>
</feature>